<organism evidence="1 2">
    <name type="scientific">Avena sativa</name>
    <name type="common">Oat</name>
    <dbReference type="NCBI Taxonomy" id="4498"/>
    <lineage>
        <taxon>Eukaryota</taxon>
        <taxon>Viridiplantae</taxon>
        <taxon>Streptophyta</taxon>
        <taxon>Embryophyta</taxon>
        <taxon>Tracheophyta</taxon>
        <taxon>Spermatophyta</taxon>
        <taxon>Magnoliopsida</taxon>
        <taxon>Liliopsida</taxon>
        <taxon>Poales</taxon>
        <taxon>Poaceae</taxon>
        <taxon>BOP clade</taxon>
        <taxon>Pooideae</taxon>
        <taxon>Poodae</taxon>
        <taxon>Poeae</taxon>
        <taxon>Poeae Chloroplast Group 1 (Aveneae type)</taxon>
        <taxon>Aveninae</taxon>
        <taxon>Avena</taxon>
    </lineage>
</organism>
<keyword evidence="2" id="KW-1185">Reference proteome</keyword>
<evidence type="ECO:0000313" key="2">
    <source>
        <dbReference type="Proteomes" id="UP001732700"/>
    </source>
</evidence>
<dbReference type="EnsemblPlants" id="AVESA.00010b.r2.5CG0901270.1">
    <property type="protein sequence ID" value="AVESA.00010b.r2.5CG0901270.1.CDS.1"/>
    <property type="gene ID" value="AVESA.00010b.r2.5CG0901270"/>
</dbReference>
<reference evidence="1" key="2">
    <citation type="submission" date="2025-09" db="UniProtKB">
        <authorList>
            <consortium name="EnsemblPlants"/>
        </authorList>
    </citation>
    <scope>IDENTIFICATION</scope>
</reference>
<name>A0ACD5XYD8_AVESA</name>
<proteinExistence type="predicted"/>
<evidence type="ECO:0000313" key="1">
    <source>
        <dbReference type="EnsemblPlants" id="AVESA.00010b.r2.5CG0901270.1.CDS.1"/>
    </source>
</evidence>
<sequence length="232" mass="25632">MAAESAWWSWPLLAWLSSGTACFLFFNAIVCVVAFLSWERAGGDATLSTRRRRLTRSASSMVMERLRSMSTIFSFHSVDEYDSITPTASQLHHVQGYYCTSQEGGEEMRQTASEVEPELAVPVVESMAAIVALRTPGAPVATAAEVCQAASTSGSEKEEAETWDALEPAPAAAAVSEKPSKWKVAGIVERRAFAEIEEKAEVNARAERFIRQFREDLKLERLNSFLTRTRTS</sequence>
<protein>
    <submittedName>
        <fullName evidence="1">Uncharacterized protein</fullName>
    </submittedName>
</protein>
<dbReference type="Proteomes" id="UP001732700">
    <property type="component" value="Chromosome 5C"/>
</dbReference>
<accession>A0ACD5XYD8</accession>
<reference evidence="1" key="1">
    <citation type="submission" date="2021-05" db="EMBL/GenBank/DDBJ databases">
        <authorList>
            <person name="Scholz U."/>
            <person name="Mascher M."/>
            <person name="Fiebig A."/>
        </authorList>
    </citation>
    <scope>NUCLEOTIDE SEQUENCE [LARGE SCALE GENOMIC DNA]</scope>
</reference>